<protein>
    <submittedName>
        <fullName evidence="2">Uncharacterized protein</fullName>
    </submittedName>
</protein>
<evidence type="ECO:0000313" key="2">
    <source>
        <dbReference type="WBParaSite" id="ES5_v2.g19766.t1"/>
    </source>
</evidence>
<sequence>MAKFILYEHEEIYRAIWTIIIFALRDYSLSKDGTTIFCICPIKKLRRHHFFDLRATSDVKAWQEDSLAAHRLFPRGLRSSVCQRCQGCFFQEIFQDGDDYWRS</sequence>
<reference evidence="2" key="1">
    <citation type="submission" date="2022-11" db="UniProtKB">
        <authorList>
            <consortium name="WormBaseParasite"/>
        </authorList>
    </citation>
    <scope>IDENTIFICATION</scope>
</reference>
<name>A0AC34FRC1_9BILA</name>
<organism evidence="1 2">
    <name type="scientific">Panagrolaimus sp. ES5</name>
    <dbReference type="NCBI Taxonomy" id="591445"/>
    <lineage>
        <taxon>Eukaryota</taxon>
        <taxon>Metazoa</taxon>
        <taxon>Ecdysozoa</taxon>
        <taxon>Nematoda</taxon>
        <taxon>Chromadorea</taxon>
        <taxon>Rhabditida</taxon>
        <taxon>Tylenchina</taxon>
        <taxon>Panagrolaimomorpha</taxon>
        <taxon>Panagrolaimoidea</taxon>
        <taxon>Panagrolaimidae</taxon>
        <taxon>Panagrolaimus</taxon>
    </lineage>
</organism>
<accession>A0AC34FRC1</accession>
<evidence type="ECO:0000313" key="1">
    <source>
        <dbReference type="Proteomes" id="UP000887579"/>
    </source>
</evidence>
<proteinExistence type="predicted"/>
<dbReference type="WBParaSite" id="ES5_v2.g19766.t1">
    <property type="protein sequence ID" value="ES5_v2.g19766.t1"/>
    <property type="gene ID" value="ES5_v2.g19766"/>
</dbReference>
<dbReference type="Proteomes" id="UP000887579">
    <property type="component" value="Unplaced"/>
</dbReference>